<keyword evidence="2" id="KW-1185">Reference proteome</keyword>
<organism evidence="1 2">
    <name type="scientific">Senna tora</name>
    <dbReference type="NCBI Taxonomy" id="362788"/>
    <lineage>
        <taxon>Eukaryota</taxon>
        <taxon>Viridiplantae</taxon>
        <taxon>Streptophyta</taxon>
        <taxon>Embryophyta</taxon>
        <taxon>Tracheophyta</taxon>
        <taxon>Spermatophyta</taxon>
        <taxon>Magnoliopsida</taxon>
        <taxon>eudicotyledons</taxon>
        <taxon>Gunneridae</taxon>
        <taxon>Pentapetalae</taxon>
        <taxon>rosids</taxon>
        <taxon>fabids</taxon>
        <taxon>Fabales</taxon>
        <taxon>Fabaceae</taxon>
        <taxon>Caesalpinioideae</taxon>
        <taxon>Cassia clade</taxon>
        <taxon>Senna</taxon>
    </lineage>
</organism>
<protein>
    <submittedName>
        <fullName evidence="1">Uncharacterized protein</fullName>
    </submittedName>
</protein>
<dbReference type="EMBL" id="JAAIUW010000001">
    <property type="protein sequence ID" value="KAF7844275.1"/>
    <property type="molecule type" value="Genomic_DNA"/>
</dbReference>
<evidence type="ECO:0000313" key="2">
    <source>
        <dbReference type="Proteomes" id="UP000634136"/>
    </source>
</evidence>
<reference evidence="1" key="1">
    <citation type="submission" date="2020-09" db="EMBL/GenBank/DDBJ databases">
        <title>Genome-Enabled Discovery of Anthraquinone Biosynthesis in Senna tora.</title>
        <authorList>
            <person name="Kang S.-H."/>
            <person name="Pandey R.P."/>
            <person name="Lee C.-M."/>
            <person name="Sim J.-S."/>
            <person name="Jeong J.-T."/>
            <person name="Choi B.-S."/>
            <person name="Jung M."/>
            <person name="Ginzburg D."/>
            <person name="Zhao K."/>
            <person name="Won S.Y."/>
            <person name="Oh T.-J."/>
            <person name="Yu Y."/>
            <person name="Kim N.-H."/>
            <person name="Lee O.R."/>
            <person name="Lee T.-H."/>
            <person name="Bashyal P."/>
            <person name="Kim T.-S."/>
            <person name="Lee W.-H."/>
            <person name="Kawkins C."/>
            <person name="Kim C.-K."/>
            <person name="Kim J.S."/>
            <person name="Ahn B.O."/>
            <person name="Rhee S.Y."/>
            <person name="Sohng J.K."/>
        </authorList>
    </citation>
    <scope>NUCLEOTIDE SEQUENCE</scope>
    <source>
        <tissue evidence="1">Leaf</tissue>
    </source>
</reference>
<proteinExistence type="predicted"/>
<dbReference type="Proteomes" id="UP000634136">
    <property type="component" value="Unassembled WGS sequence"/>
</dbReference>
<name>A0A835CL98_9FABA</name>
<accession>A0A835CL98</accession>
<evidence type="ECO:0000313" key="1">
    <source>
        <dbReference type="EMBL" id="KAF7844275.1"/>
    </source>
</evidence>
<sequence>MPRTENPPQCTRRPPTTFTVTAALTAFSGDHHSGGVLRRISHAR</sequence>
<dbReference type="AlphaFoldDB" id="A0A835CL98"/>
<comment type="caution">
    <text evidence="1">The sequence shown here is derived from an EMBL/GenBank/DDBJ whole genome shotgun (WGS) entry which is preliminary data.</text>
</comment>
<gene>
    <name evidence="1" type="ORF">G2W53_001180</name>
</gene>